<dbReference type="OrthoDB" id="2437372at2759"/>
<dbReference type="Proteomes" id="UP001153678">
    <property type="component" value="Unassembled WGS sequence"/>
</dbReference>
<evidence type="ECO:0000313" key="1">
    <source>
        <dbReference type="EMBL" id="CAI2186105.1"/>
    </source>
</evidence>
<evidence type="ECO:0000313" key="2">
    <source>
        <dbReference type="Proteomes" id="UP001153678"/>
    </source>
</evidence>
<gene>
    <name evidence="1" type="ORF">FWILDA_LOCUS12408</name>
</gene>
<organism evidence="1 2">
    <name type="scientific">Funneliformis geosporum</name>
    <dbReference type="NCBI Taxonomy" id="1117311"/>
    <lineage>
        <taxon>Eukaryota</taxon>
        <taxon>Fungi</taxon>
        <taxon>Fungi incertae sedis</taxon>
        <taxon>Mucoromycota</taxon>
        <taxon>Glomeromycotina</taxon>
        <taxon>Glomeromycetes</taxon>
        <taxon>Glomerales</taxon>
        <taxon>Glomeraceae</taxon>
        <taxon>Funneliformis</taxon>
    </lineage>
</organism>
<comment type="caution">
    <text evidence="1">The sequence shown here is derived from an EMBL/GenBank/DDBJ whole genome shotgun (WGS) entry which is preliminary data.</text>
</comment>
<feature type="non-terminal residue" evidence="1">
    <location>
        <position position="128"/>
    </location>
</feature>
<dbReference type="EMBL" id="CAMKVN010004011">
    <property type="protein sequence ID" value="CAI2186105.1"/>
    <property type="molecule type" value="Genomic_DNA"/>
</dbReference>
<dbReference type="AlphaFoldDB" id="A0A9W4WTM9"/>
<keyword evidence="2" id="KW-1185">Reference proteome</keyword>
<dbReference type="Gene3D" id="3.30.40.10">
    <property type="entry name" value="Zinc/RING finger domain, C3HC4 (zinc finger)"/>
    <property type="match status" value="1"/>
</dbReference>
<name>A0A9W4WTM9_9GLOM</name>
<sequence>VHHPEKDPRPNKKAKKSVAEVLSTLDKFVATLRKEVDLRYILTAYSTSYPLQSGLCNCCGFQLNNDDVVSLTCGHNYHSACYRKDILTQDDLNDENNEEKEKESEAAVNEQTDISVALAVAIDNINNW</sequence>
<dbReference type="InterPro" id="IPR013083">
    <property type="entry name" value="Znf_RING/FYVE/PHD"/>
</dbReference>
<protein>
    <submittedName>
        <fullName evidence="1">15204_t:CDS:1</fullName>
    </submittedName>
</protein>
<reference evidence="1" key="1">
    <citation type="submission" date="2022-08" db="EMBL/GenBank/DDBJ databases">
        <authorList>
            <person name="Kallberg Y."/>
            <person name="Tangrot J."/>
            <person name="Rosling A."/>
        </authorList>
    </citation>
    <scope>NUCLEOTIDE SEQUENCE</scope>
    <source>
        <strain evidence="1">Wild A</strain>
    </source>
</reference>
<dbReference type="SUPFAM" id="SSF57850">
    <property type="entry name" value="RING/U-box"/>
    <property type="match status" value="1"/>
</dbReference>
<proteinExistence type="predicted"/>
<accession>A0A9W4WTM9</accession>